<dbReference type="Proteomes" id="UP000289703">
    <property type="component" value="Unassembled WGS sequence"/>
</dbReference>
<reference evidence="7 8" key="1">
    <citation type="submission" date="2019-01" db="EMBL/GenBank/DDBJ databases">
        <title>Ancylomarina salipaludis sp. nov., isolated from a salt marsh.</title>
        <authorList>
            <person name="Yoon J.-H."/>
        </authorList>
    </citation>
    <scope>NUCLEOTIDE SEQUENCE [LARGE SCALE GENOMIC DNA]</scope>
    <source>
        <strain evidence="7 8">SHSM-M15</strain>
    </source>
</reference>
<dbReference type="Gene3D" id="3.40.630.10">
    <property type="entry name" value="Zn peptidases"/>
    <property type="match status" value="1"/>
</dbReference>
<dbReference type="InterPro" id="IPR001261">
    <property type="entry name" value="ArgE/DapE_CS"/>
</dbReference>
<evidence type="ECO:0000313" key="7">
    <source>
        <dbReference type="EMBL" id="RXQ95955.1"/>
    </source>
</evidence>
<accession>A0A4Q1JMW5</accession>
<evidence type="ECO:0000313" key="8">
    <source>
        <dbReference type="Proteomes" id="UP000289703"/>
    </source>
</evidence>
<dbReference type="SUPFAM" id="SSF55031">
    <property type="entry name" value="Bacterial exopeptidase dimerisation domain"/>
    <property type="match status" value="1"/>
</dbReference>
<keyword evidence="5" id="KW-0170">Cobalt</keyword>
<organism evidence="7 8">
    <name type="scientific">Ancylomarina salipaludis</name>
    <dbReference type="NCBI Taxonomy" id="2501299"/>
    <lineage>
        <taxon>Bacteria</taxon>
        <taxon>Pseudomonadati</taxon>
        <taxon>Bacteroidota</taxon>
        <taxon>Bacteroidia</taxon>
        <taxon>Marinilabiliales</taxon>
        <taxon>Marinifilaceae</taxon>
        <taxon>Ancylomarina</taxon>
    </lineage>
</organism>
<name>A0A4Q1JMW5_9BACT</name>
<dbReference type="PROSITE" id="PS00758">
    <property type="entry name" value="ARGE_DAPE_CPG2_1"/>
    <property type="match status" value="1"/>
</dbReference>
<dbReference type="Pfam" id="PF07687">
    <property type="entry name" value="M20_dimer"/>
    <property type="match status" value="1"/>
</dbReference>
<dbReference type="GO" id="GO:0008777">
    <property type="term" value="F:acetylornithine deacetylase activity"/>
    <property type="evidence" value="ECO:0007669"/>
    <property type="project" value="TreeGrafter"/>
</dbReference>
<dbReference type="PANTHER" id="PTHR43808:SF31">
    <property type="entry name" value="N-ACETYL-L-CITRULLINE DEACETYLASE"/>
    <property type="match status" value="1"/>
</dbReference>
<protein>
    <submittedName>
        <fullName evidence="7">M20/M25/M40 family metallo-hydrolase</fullName>
    </submittedName>
</protein>
<evidence type="ECO:0000259" key="6">
    <source>
        <dbReference type="Pfam" id="PF07687"/>
    </source>
</evidence>
<dbReference type="RefSeq" id="WP_129253849.1">
    <property type="nucleotide sequence ID" value="NZ_SAXA01000004.1"/>
</dbReference>
<dbReference type="InterPro" id="IPR002933">
    <property type="entry name" value="Peptidase_M20"/>
</dbReference>
<keyword evidence="3 7" id="KW-0378">Hydrolase</keyword>
<dbReference type="GO" id="GO:0046872">
    <property type="term" value="F:metal ion binding"/>
    <property type="evidence" value="ECO:0007669"/>
    <property type="project" value="UniProtKB-KW"/>
</dbReference>
<keyword evidence="8" id="KW-1185">Reference proteome</keyword>
<dbReference type="Gene3D" id="3.30.70.360">
    <property type="match status" value="1"/>
</dbReference>
<keyword evidence="4" id="KW-0862">Zinc</keyword>
<dbReference type="CDD" id="cd05651">
    <property type="entry name" value="M20_ArgE_DapE-like"/>
    <property type="match status" value="1"/>
</dbReference>
<gene>
    <name evidence="7" type="ORF">EO244_06540</name>
</gene>
<evidence type="ECO:0000256" key="4">
    <source>
        <dbReference type="ARBA" id="ARBA00022833"/>
    </source>
</evidence>
<dbReference type="InterPro" id="IPR011650">
    <property type="entry name" value="Peptidase_M20_dimer"/>
</dbReference>
<dbReference type="OrthoDB" id="9792335at2"/>
<dbReference type="Pfam" id="PF01546">
    <property type="entry name" value="Peptidase_M20"/>
    <property type="match status" value="1"/>
</dbReference>
<dbReference type="AlphaFoldDB" id="A0A4Q1JMW5"/>
<evidence type="ECO:0000256" key="2">
    <source>
        <dbReference type="ARBA" id="ARBA00022723"/>
    </source>
</evidence>
<dbReference type="InterPro" id="IPR036264">
    <property type="entry name" value="Bact_exopeptidase_dim_dom"/>
</dbReference>
<evidence type="ECO:0000256" key="1">
    <source>
        <dbReference type="ARBA" id="ARBA00001947"/>
    </source>
</evidence>
<comment type="caution">
    <text evidence="7">The sequence shown here is derived from an EMBL/GenBank/DDBJ whole genome shotgun (WGS) entry which is preliminary data.</text>
</comment>
<dbReference type="SUPFAM" id="SSF53187">
    <property type="entry name" value="Zn-dependent exopeptidases"/>
    <property type="match status" value="1"/>
</dbReference>
<evidence type="ECO:0000256" key="5">
    <source>
        <dbReference type="ARBA" id="ARBA00023285"/>
    </source>
</evidence>
<proteinExistence type="predicted"/>
<evidence type="ECO:0000256" key="3">
    <source>
        <dbReference type="ARBA" id="ARBA00022801"/>
    </source>
</evidence>
<keyword evidence="2" id="KW-0479">Metal-binding</keyword>
<dbReference type="InterPro" id="IPR050072">
    <property type="entry name" value="Peptidase_M20A"/>
</dbReference>
<dbReference type="EMBL" id="SAXA01000004">
    <property type="protein sequence ID" value="RXQ95955.1"/>
    <property type="molecule type" value="Genomic_DNA"/>
</dbReference>
<feature type="domain" description="Peptidase M20 dimerisation" evidence="6">
    <location>
        <begin position="167"/>
        <end position="268"/>
    </location>
</feature>
<dbReference type="PANTHER" id="PTHR43808">
    <property type="entry name" value="ACETYLORNITHINE DEACETYLASE"/>
    <property type="match status" value="1"/>
</dbReference>
<sequence>MNLERYKILAIESLKGLIGIQSYSKEENQAADLIETILKSQAYQTYRKGNNVWVYGKHNADGKPLLLLNSHLDTVNASASWTKNPFEALVEDGKLYGLGSNDAGGCLCSLMATFLALDEKEQAYNLVFAASAEEEISGVNGFELIQNEIGKIDLGIVGEPTLMQMAIAEKGLMVLDVETKGVAGHAARGEGVNAIDKAMKDLQWFQTYKFEKESDILGLVKMTVTQIEAGCQHNVVPDSCRFVVDVRSNEHYSNQDLFDLIDQQIESDVKARSFRMNSSGIDMNHPLVQAGIKMGRSYYGSPTTSDQAIMKGFPTLKFGPGDSARSHTANEYINLSEIEEGVEIYYQLLNGLDIEIKG</sequence>
<dbReference type="GO" id="GO:0006526">
    <property type="term" value="P:L-arginine biosynthetic process"/>
    <property type="evidence" value="ECO:0007669"/>
    <property type="project" value="TreeGrafter"/>
</dbReference>
<comment type="cofactor">
    <cofactor evidence="1">
        <name>Zn(2+)</name>
        <dbReference type="ChEBI" id="CHEBI:29105"/>
    </cofactor>
</comment>